<proteinExistence type="predicted"/>
<dbReference type="EMBL" id="AP035768">
    <property type="protein sequence ID" value="BFO18773.1"/>
    <property type="molecule type" value="Genomic_DNA"/>
</dbReference>
<gene>
    <name evidence="2" type="ORF">SHKM778_51610</name>
</gene>
<organism evidence="2">
    <name type="scientific">Streptomyces haneummycinicus</name>
    <dbReference type="NCBI Taxonomy" id="3074435"/>
    <lineage>
        <taxon>Bacteria</taxon>
        <taxon>Bacillati</taxon>
        <taxon>Actinomycetota</taxon>
        <taxon>Actinomycetes</taxon>
        <taxon>Kitasatosporales</taxon>
        <taxon>Streptomycetaceae</taxon>
        <taxon>Streptomyces</taxon>
    </lineage>
</organism>
<evidence type="ECO:0000256" key="1">
    <source>
        <dbReference type="SAM" id="MobiDB-lite"/>
    </source>
</evidence>
<feature type="region of interest" description="Disordered" evidence="1">
    <location>
        <begin position="97"/>
        <end position="120"/>
    </location>
</feature>
<evidence type="ECO:0000313" key="2">
    <source>
        <dbReference type="EMBL" id="BFO18773.1"/>
    </source>
</evidence>
<protein>
    <submittedName>
        <fullName evidence="2">Uncharacterized protein</fullName>
    </submittedName>
</protein>
<accession>A0AAT9HNX8</accession>
<dbReference type="AlphaFoldDB" id="A0AAT9HNX8"/>
<reference evidence="2" key="2">
    <citation type="submission" date="2024-07" db="EMBL/GenBank/DDBJ databases">
        <title>Streptomyces haneummycinica sp. nov., a new antibiotic-producing actinobacterium isolated from marine sediment.</title>
        <authorList>
            <person name="Uemura M."/>
            <person name="Hamada M."/>
            <person name="Hirano S."/>
            <person name="Kobayashi K."/>
            <person name="Ohshiro T."/>
            <person name="Kobayashi T."/>
            <person name="Terahara T."/>
        </authorList>
    </citation>
    <scope>NUCLEOTIDE SEQUENCE</scope>
    <source>
        <strain evidence="2">KM77-8</strain>
    </source>
</reference>
<name>A0AAT9HNX8_9ACTN</name>
<sequence length="120" mass="12677">MPPTRADGSDQVTPSMLNGVVSRLPREAEVPSPETRSAVVSALLVTGPGAPPAWEPLLSCPVMACRTSAPDRPAATTADAFQKCRGVRMSVREVLLRKEGRTGQKPAARTDGTQETHETG</sequence>
<reference evidence="2" key="1">
    <citation type="submission" date="2024-06" db="EMBL/GenBank/DDBJ databases">
        <authorList>
            <consortium name="consrtm"/>
            <person name="Uemura M."/>
            <person name="Terahara T."/>
        </authorList>
    </citation>
    <scope>NUCLEOTIDE SEQUENCE</scope>
    <source>
        <strain evidence="2">KM77-8</strain>
    </source>
</reference>